<comment type="caution">
    <text evidence="1">The sequence shown here is derived from an EMBL/GenBank/DDBJ whole genome shotgun (WGS) entry which is preliminary data.</text>
</comment>
<sequence length="883" mass="100417">MSNILFIPGIKGTELFLDTNKKWFPKNKDDLKDLHIKNESLIEGNPISSVTAFTKVTVNIYKGIYDNFSAESGEIDYFGYDWRKDIQAHIPRLVNRIVELSISGGNVTLIAHSMGGMLAKMAVIELEKVGLTNIIDKLITIGTPWGGSPDAYKALAYGEPGFYSDLKPFFGLIYSYGDTRKLARQCPSVYQLLPSEGYFKSEIGKFIKYREAKDEEQYIDVIQKAQTFFNEEYIANNPDYTNVPDVWNLYMKPVQEAMQRPLSNEIKHHCIIGHRFPTLYRLPDGASEKFNRFKFKSEFTNGDSVVPILSGIPKHEAELYYVEGEHSELCSNDVVITLLKSILNDEIKDMPLGVSKECELKLKWGVKTRFLCPIETTIMDSEGRYVAGAFDTDISEESPLLNETDVKYVSVGESQYIFFSEFKKDLTVQINSFEAGVADISVEYLEEDNENVTVLEFEPLPVDKGLTAMVTIPVRERIETAHIERRGSIINKKRIKTHSQNNKKFLEEKQPERIDLKINISAAEESKKAYRRDVFSGQILLTINSSDDQLVDRLFFSIDGEKPQEYTEPITLDLPSGVYGLQVFGKDKLDRPIKSKTSKFTIDNAKPVTQLNFIATPDGMNISFQPHTVGSKVNATSYKITIDEKVLEGDWEDEPLGLTWGTLSINQNSKIKIEYYSTSEFGVTEDPKSIELSLGNIPQLMWDENVGFVTPEMILNNLLKHTSIDFNSFEIFANIKNTDNIMSNKNNQKITLNEGIKDNVKSVRFISELINLEVLFLEKYGLYFIDFPTEKLKAGKSYSFSFELLPDRGEDPITNTNPQARIKAPKSSKIPDKHLEVTLRNGTFYSSFYVDESFVQFKNKLVITDIKNTQPALREIPLITKEE</sequence>
<dbReference type="Proteomes" id="UP001242811">
    <property type="component" value="Unassembled WGS sequence"/>
</dbReference>
<dbReference type="EMBL" id="JAUSWA010000035">
    <property type="protein sequence ID" value="MDQ0496379.1"/>
    <property type="molecule type" value="Genomic_DNA"/>
</dbReference>
<evidence type="ECO:0000313" key="2">
    <source>
        <dbReference type="Proteomes" id="UP001242811"/>
    </source>
</evidence>
<evidence type="ECO:0000313" key="1">
    <source>
        <dbReference type="EMBL" id="MDQ0496379.1"/>
    </source>
</evidence>
<protein>
    <submittedName>
        <fullName evidence="1">Uncharacterized protein</fullName>
    </submittedName>
</protein>
<gene>
    <name evidence="1" type="ORF">QOZ95_004569</name>
</gene>
<dbReference type="Gene3D" id="3.40.50.1820">
    <property type="entry name" value="alpha/beta hydrolase"/>
    <property type="match status" value="1"/>
</dbReference>
<dbReference type="Pfam" id="PF02450">
    <property type="entry name" value="LCAT"/>
    <property type="match status" value="1"/>
</dbReference>
<dbReference type="RefSeq" id="WP_167518778.1">
    <property type="nucleotide sequence ID" value="NZ_CP045298.1"/>
</dbReference>
<accession>A0ABU0L4Z8</accession>
<name>A0ABU0L4Z8_9BACL</name>
<proteinExistence type="predicted"/>
<dbReference type="PANTHER" id="PTHR11440">
    <property type="entry name" value="LECITHIN-CHOLESTEROL ACYLTRANSFERASE-RELATED"/>
    <property type="match status" value="1"/>
</dbReference>
<dbReference type="SUPFAM" id="SSF53474">
    <property type="entry name" value="alpha/beta-Hydrolases"/>
    <property type="match status" value="1"/>
</dbReference>
<keyword evidence="2" id="KW-1185">Reference proteome</keyword>
<reference evidence="1 2" key="1">
    <citation type="submission" date="2023-07" db="EMBL/GenBank/DDBJ databases">
        <title>Genomic Encyclopedia of Type Strains, Phase IV (KMG-IV): sequencing the most valuable type-strain genomes for metagenomic binning, comparative biology and taxonomic classification.</title>
        <authorList>
            <person name="Goeker M."/>
        </authorList>
    </citation>
    <scope>NUCLEOTIDE SEQUENCE [LARGE SCALE GENOMIC DNA]</scope>
    <source>
        <strain evidence="1 2">DSM 14914</strain>
    </source>
</reference>
<organism evidence="1 2">
    <name type="scientific">Paenibacillus brasilensis</name>
    <dbReference type="NCBI Taxonomy" id="128574"/>
    <lineage>
        <taxon>Bacteria</taxon>
        <taxon>Bacillati</taxon>
        <taxon>Bacillota</taxon>
        <taxon>Bacilli</taxon>
        <taxon>Bacillales</taxon>
        <taxon>Paenibacillaceae</taxon>
        <taxon>Paenibacillus</taxon>
    </lineage>
</organism>
<dbReference type="InterPro" id="IPR003386">
    <property type="entry name" value="LACT/PDAT_acylTrfase"/>
</dbReference>
<dbReference type="InterPro" id="IPR029058">
    <property type="entry name" value="AB_hydrolase_fold"/>
</dbReference>